<dbReference type="GO" id="GO:0019706">
    <property type="term" value="F:protein-cysteine S-palmitoyltransferase activity"/>
    <property type="evidence" value="ECO:0007669"/>
    <property type="project" value="UniProtKB-EC"/>
</dbReference>
<feature type="repeat" description="ANK" evidence="4">
    <location>
        <begin position="117"/>
        <end position="146"/>
    </location>
</feature>
<keyword evidence="3 4" id="KW-0040">ANK repeat</keyword>
<dbReference type="Gene3D" id="1.25.40.20">
    <property type="entry name" value="Ankyrin repeat-containing domain"/>
    <property type="match status" value="1"/>
</dbReference>
<evidence type="ECO:0000313" key="7">
    <source>
        <dbReference type="Proteomes" id="UP000789759"/>
    </source>
</evidence>
<evidence type="ECO:0000313" key="6">
    <source>
        <dbReference type="EMBL" id="CAG8612278.1"/>
    </source>
</evidence>
<keyword evidence="2" id="KW-0677">Repeat</keyword>
<dbReference type="Pfam" id="PF00023">
    <property type="entry name" value="Ank"/>
    <property type="match status" value="1"/>
</dbReference>
<feature type="transmembrane region" description="Helical" evidence="5">
    <location>
        <begin position="314"/>
        <end position="335"/>
    </location>
</feature>
<gene>
    <name evidence="6" type="ORF">CPELLU_LOCUS7512</name>
</gene>
<organism evidence="6 7">
    <name type="scientific">Cetraspora pellucida</name>
    <dbReference type="NCBI Taxonomy" id="1433469"/>
    <lineage>
        <taxon>Eukaryota</taxon>
        <taxon>Fungi</taxon>
        <taxon>Fungi incertae sedis</taxon>
        <taxon>Mucoromycota</taxon>
        <taxon>Glomeromycotina</taxon>
        <taxon>Glomeromycetes</taxon>
        <taxon>Diversisporales</taxon>
        <taxon>Gigasporaceae</taxon>
        <taxon>Cetraspora</taxon>
    </lineage>
</organism>
<accession>A0A9N9CV54</accession>
<dbReference type="SUPFAM" id="SSF48403">
    <property type="entry name" value="Ankyrin repeat"/>
    <property type="match status" value="1"/>
</dbReference>
<keyword evidence="7" id="KW-1185">Reference proteome</keyword>
<feature type="repeat" description="ANK" evidence="4">
    <location>
        <begin position="180"/>
        <end position="212"/>
    </location>
</feature>
<feature type="transmembrane region" description="Helical" evidence="5">
    <location>
        <begin position="347"/>
        <end position="366"/>
    </location>
</feature>
<dbReference type="EMBL" id="CAJVQA010005064">
    <property type="protein sequence ID" value="CAG8612278.1"/>
    <property type="molecule type" value="Genomic_DNA"/>
</dbReference>
<dbReference type="Pfam" id="PF12796">
    <property type="entry name" value="Ank_2"/>
    <property type="match status" value="2"/>
</dbReference>
<dbReference type="PROSITE" id="PS50088">
    <property type="entry name" value="ANK_REPEAT"/>
    <property type="match status" value="4"/>
</dbReference>
<evidence type="ECO:0000256" key="4">
    <source>
        <dbReference type="PROSITE-ProRule" id="PRU00023"/>
    </source>
</evidence>
<dbReference type="Proteomes" id="UP000789759">
    <property type="component" value="Unassembled WGS sequence"/>
</dbReference>
<evidence type="ECO:0000256" key="3">
    <source>
        <dbReference type="ARBA" id="ARBA00023043"/>
    </source>
</evidence>
<feature type="transmembrane region" description="Helical" evidence="5">
    <location>
        <begin position="287"/>
        <end position="308"/>
    </location>
</feature>
<dbReference type="SMART" id="SM00248">
    <property type="entry name" value="ANK"/>
    <property type="match status" value="5"/>
</dbReference>
<dbReference type="PROSITE" id="PS50297">
    <property type="entry name" value="ANK_REP_REGION"/>
    <property type="match status" value="3"/>
</dbReference>
<keyword evidence="5" id="KW-0472">Membrane</keyword>
<keyword evidence="5" id="KW-1133">Transmembrane helix</keyword>
<dbReference type="EC" id="2.3.1.225" evidence="1"/>
<reference evidence="6" key="1">
    <citation type="submission" date="2021-06" db="EMBL/GenBank/DDBJ databases">
        <authorList>
            <person name="Kallberg Y."/>
            <person name="Tangrot J."/>
            <person name="Rosling A."/>
        </authorList>
    </citation>
    <scope>NUCLEOTIDE SEQUENCE</scope>
    <source>
        <strain evidence="6">FL966</strain>
    </source>
</reference>
<comment type="caution">
    <text evidence="6">The sequence shown here is derived from an EMBL/GenBank/DDBJ whole genome shotgun (WGS) entry which is preliminary data.</text>
</comment>
<sequence>MSSTGADFEPVKEVISENTNMSDITDITEVKQAVDSMTSKACDVDFSEMTIHQASRQGILHIVKTMIENGYAKATDRDTDNVTPLHFAVINNHVTVAKYLIDNGAEIDAYGGDLIATPLHWASRNGHLPSVTLLINHSANPCLRDSQGFDCLHLAVHSSNPMLVLYFICLDMAIDTQDSSQHTPLMWAAYQCDSLIVDILIRFGASLTKVNNTQLTPLHFAAMKSDKMCLRKLMEAGASINAKDENGKTPLDIVKEVKAIDKWNKAINETGLKNDGKRNPYLFEKKITLIILYLIPFVLLFIALQTLAHYPWFIGLPLVILEYIICHLIVTKVIIRAQLTIAFMRTPYLTSIFQASAFWVGATWIYKLFFDFEIFAPPYEPIASQPCLLSDSFCGYFQYDGWTAALCVWSALQLPWLITLLCFQTYQISSAKTTNEVMNLHRYSYFTNKSPNATNNATNNGCANMNNIVKKPDTAHQQECGEKCKCNRKHGHFSRICRVFEGHDNIVNPFDFGCWNNCLSFWSEGNFGKLQNVDWFEIFDTFFIESRGDLKSNGYTALKRDEEIV</sequence>
<evidence type="ECO:0000256" key="1">
    <source>
        <dbReference type="ARBA" id="ARBA00012210"/>
    </source>
</evidence>
<dbReference type="InterPro" id="IPR036770">
    <property type="entry name" value="Ankyrin_rpt-contain_sf"/>
</dbReference>
<feature type="repeat" description="ANK" evidence="4">
    <location>
        <begin position="80"/>
        <end position="112"/>
    </location>
</feature>
<proteinExistence type="predicted"/>
<name>A0A9N9CV54_9GLOM</name>
<dbReference type="OrthoDB" id="6781668at2759"/>
<feature type="repeat" description="ANK" evidence="4">
    <location>
        <begin position="213"/>
        <end position="245"/>
    </location>
</feature>
<dbReference type="PANTHER" id="PTHR24161">
    <property type="entry name" value="ANK_REP_REGION DOMAIN-CONTAINING PROTEIN-RELATED"/>
    <property type="match status" value="1"/>
</dbReference>
<dbReference type="PANTHER" id="PTHR24161:SF85">
    <property type="entry name" value="PALMITOYLTRANSFERASE HIP14"/>
    <property type="match status" value="1"/>
</dbReference>
<dbReference type="AlphaFoldDB" id="A0A9N9CV54"/>
<dbReference type="InterPro" id="IPR002110">
    <property type="entry name" value="Ankyrin_rpt"/>
</dbReference>
<protein>
    <recommendedName>
        <fullName evidence="1">protein S-acyltransferase</fullName>
        <ecNumber evidence="1">2.3.1.225</ecNumber>
    </recommendedName>
</protein>
<evidence type="ECO:0000256" key="5">
    <source>
        <dbReference type="SAM" id="Phobius"/>
    </source>
</evidence>
<keyword evidence="5" id="KW-0812">Transmembrane</keyword>
<feature type="transmembrane region" description="Helical" evidence="5">
    <location>
        <begin position="402"/>
        <end position="423"/>
    </location>
</feature>
<evidence type="ECO:0000256" key="2">
    <source>
        <dbReference type="ARBA" id="ARBA00022737"/>
    </source>
</evidence>